<keyword evidence="3 8" id="KW-0813">Transport</keyword>
<name>A0A5D2CK38_GOSDA</name>
<dbReference type="EMBL" id="CM017705">
    <property type="protein sequence ID" value="TYG68532.1"/>
    <property type="molecule type" value="Genomic_DNA"/>
</dbReference>
<dbReference type="AlphaFoldDB" id="A0A5D2CK38"/>
<keyword evidence="5" id="KW-0769">Symport</keyword>
<dbReference type="Gene3D" id="1.20.1250.20">
    <property type="entry name" value="MFS general substrate transporter like domains"/>
    <property type="match status" value="2"/>
</dbReference>
<keyword evidence="7 9" id="KW-0472">Membrane</keyword>
<feature type="transmembrane region" description="Helical" evidence="9">
    <location>
        <begin position="185"/>
        <end position="207"/>
    </location>
</feature>
<evidence type="ECO:0000256" key="4">
    <source>
        <dbReference type="ARBA" id="ARBA00022692"/>
    </source>
</evidence>
<evidence type="ECO:0000259" key="10">
    <source>
        <dbReference type="PROSITE" id="PS50850"/>
    </source>
</evidence>
<evidence type="ECO:0000256" key="9">
    <source>
        <dbReference type="SAM" id="Phobius"/>
    </source>
</evidence>
<dbReference type="PANTHER" id="PTHR48020:SF45">
    <property type="entry name" value="INOSITOL TRANSPORTER 2-RELATED"/>
    <property type="match status" value="1"/>
</dbReference>
<accession>A0A5D2CK38</accession>
<feature type="domain" description="Major facilitator superfamily (MFS) profile" evidence="10">
    <location>
        <begin position="30"/>
        <end position="544"/>
    </location>
</feature>
<evidence type="ECO:0000313" key="11">
    <source>
        <dbReference type="EMBL" id="TYG68532.1"/>
    </source>
</evidence>
<dbReference type="PROSITE" id="PS00217">
    <property type="entry name" value="SUGAR_TRANSPORT_2"/>
    <property type="match status" value="1"/>
</dbReference>
<evidence type="ECO:0000256" key="1">
    <source>
        <dbReference type="ARBA" id="ARBA00004141"/>
    </source>
</evidence>
<dbReference type="InterPro" id="IPR036259">
    <property type="entry name" value="MFS_trans_sf"/>
</dbReference>
<feature type="transmembrane region" description="Helical" evidence="9">
    <location>
        <begin position="489"/>
        <end position="510"/>
    </location>
</feature>
<keyword evidence="6 9" id="KW-1133">Transmembrane helix</keyword>
<evidence type="ECO:0000256" key="2">
    <source>
        <dbReference type="ARBA" id="ARBA00010992"/>
    </source>
</evidence>
<dbReference type="Pfam" id="PF00083">
    <property type="entry name" value="Sugar_tr"/>
    <property type="match status" value="2"/>
</dbReference>
<dbReference type="CDD" id="cd17360">
    <property type="entry name" value="MFS_HMIT_like"/>
    <property type="match status" value="1"/>
</dbReference>
<keyword evidence="4 9" id="KW-0812">Transmembrane</keyword>
<dbReference type="FunFam" id="1.20.1250.20:FF:000137">
    <property type="entry name" value="Probable inositol transporter 2"/>
    <property type="match status" value="1"/>
</dbReference>
<feature type="transmembrane region" description="Helical" evidence="9">
    <location>
        <begin position="342"/>
        <end position="361"/>
    </location>
</feature>
<dbReference type="InterPro" id="IPR003663">
    <property type="entry name" value="Sugar/inositol_transpt"/>
</dbReference>
<dbReference type="GO" id="GO:0005886">
    <property type="term" value="C:plasma membrane"/>
    <property type="evidence" value="ECO:0007669"/>
    <property type="project" value="UniProtKB-ARBA"/>
</dbReference>
<feature type="transmembrane region" description="Helical" evidence="9">
    <location>
        <begin position="30"/>
        <end position="55"/>
    </location>
</feature>
<feature type="transmembrane region" description="Helical" evidence="9">
    <location>
        <begin position="522"/>
        <end position="540"/>
    </location>
</feature>
<sequence>MEGGIHTSTDTSAFKECLSLTWRNPYVLRLAFSAGIGGLLFGYDTGVISGALLYIRDDFKSVDRKTVLQESIVSMAVAGAIIGAAVGGWMNDRFGRRRVLLIADFLFFVGAVIMASAPGAALLIVGRIFVGLGVGMASMTSPLYISEASPAKIRGALVSTNGFLITGGQFLSYLINLAFTKAPGTWRWMVGVAGFPALLQFILMLLLPESPRWLYRKGREEAAKVILRKIYPAHEVEQEIQDLKESVEAEIKEEGSSEKMNIIKLLKTKAVRRGLTAGVGLQVFQQFVGINTVMYYSPTIVQLAGFASNRTALLLSLVTAGLNAFGSIVSIYFIDRTGRKKLLIISLTGVVVSLGVLSGVFHETTTHSPMVSRVETSHFSNITCPDYSSALNSGAWDWMTCLKASSPDCGFCSSPTNKLLPGACLISNDTVKDMCHKETRLWYTRGCPSKYGWLALIGLALYIIFFSPGMGSVPWIMNSEIYPLRFRGLCGGIAATANWISNLIVAQSFLSLKEAIGTSWTFLIFGVISVMALLFVIIYVPETKGLPIEEIEKMLEGRALHYKFWEKGNKPHEKSQAT</sequence>
<feature type="transmembrane region" description="Helical" evidence="9">
    <location>
        <begin position="157"/>
        <end position="179"/>
    </location>
</feature>
<protein>
    <recommendedName>
        <fullName evidence="10">Major facilitator superfamily (MFS) profile domain-containing protein</fullName>
    </recommendedName>
</protein>
<dbReference type="InterPro" id="IPR050814">
    <property type="entry name" value="Myo-inositol_Transporter"/>
</dbReference>
<dbReference type="PROSITE" id="PS50850">
    <property type="entry name" value="MFS"/>
    <property type="match status" value="1"/>
</dbReference>
<feature type="transmembrane region" description="Helical" evidence="9">
    <location>
        <begin position="67"/>
        <end position="87"/>
    </location>
</feature>
<proteinExistence type="inferred from homology"/>
<feature type="transmembrane region" description="Helical" evidence="9">
    <location>
        <begin position="124"/>
        <end position="145"/>
    </location>
</feature>
<comment type="subcellular location">
    <subcellularLocation>
        <location evidence="1">Membrane</location>
        <topology evidence="1">Multi-pass membrane protein</topology>
    </subcellularLocation>
</comment>
<dbReference type="PRINTS" id="PR00171">
    <property type="entry name" value="SUGRTRNSPORT"/>
</dbReference>
<evidence type="ECO:0000256" key="6">
    <source>
        <dbReference type="ARBA" id="ARBA00022989"/>
    </source>
</evidence>
<dbReference type="InterPro" id="IPR005829">
    <property type="entry name" value="Sugar_transporter_CS"/>
</dbReference>
<dbReference type="Proteomes" id="UP000323506">
    <property type="component" value="Chromosome D05"/>
</dbReference>
<feature type="transmembrane region" description="Helical" evidence="9">
    <location>
        <begin position="274"/>
        <end position="297"/>
    </location>
</feature>
<keyword evidence="12" id="KW-1185">Reference proteome</keyword>
<dbReference type="InterPro" id="IPR005828">
    <property type="entry name" value="MFS_sugar_transport-like"/>
</dbReference>
<reference evidence="11 12" key="1">
    <citation type="submission" date="2019-06" db="EMBL/GenBank/DDBJ databases">
        <title>WGS assembly of Gossypium darwinii.</title>
        <authorList>
            <person name="Chen Z.J."/>
            <person name="Sreedasyam A."/>
            <person name="Ando A."/>
            <person name="Song Q."/>
            <person name="De L."/>
            <person name="Hulse-Kemp A."/>
            <person name="Ding M."/>
            <person name="Ye W."/>
            <person name="Kirkbride R."/>
            <person name="Jenkins J."/>
            <person name="Plott C."/>
            <person name="Lovell J."/>
            <person name="Lin Y.-M."/>
            <person name="Vaughn R."/>
            <person name="Liu B."/>
            <person name="Li W."/>
            <person name="Simpson S."/>
            <person name="Scheffler B."/>
            <person name="Saski C."/>
            <person name="Grover C."/>
            <person name="Hu G."/>
            <person name="Conover J."/>
            <person name="Carlson J."/>
            <person name="Shu S."/>
            <person name="Boston L."/>
            <person name="Williams M."/>
            <person name="Peterson D."/>
            <person name="Mcgee K."/>
            <person name="Jones D."/>
            <person name="Wendel J."/>
            <person name="Stelly D."/>
            <person name="Grimwood J."/>
            <person name="Schmutz J."/>
        </authorList>
    </citation>
    <scope>NUCLEOTIDE SEQUENCE [LARGE SCALE GENOMIC DNA]</scope>
    <source>
        <strain evidence="11">1808015.09</strain>
    </source>
</reference>
<dbReference type="FunFam" id="1.20.1250.20:FF:000121">
    <property type="entry name" value="Probable inositol transporter 2"/>
    <property type="match status" value="1"/>
</dbReference>
<evidence type="ECO:0000256" key="8">
    <source>
        <dbReference type="RuleBase" id="RU003346"/>
    </source>
</evidence>
<dbReference type="NCBIfam" id="TIGR00879">
    <property type="entry name" value="SP"/>
    <property type="match status" value="1"/>
</dbReference>
<evidence type="ECO:0000313" key="12">
    <source>
        <dbReference type="Proteomes" id="UP000323506"/>
    </source>
</evidence>
<dbReference type="SUPFAM" id="SSF103473">
    <property type="entry name" value="MFS general substrate transporter"/>
    <property type="match status" value="1"/>
</dbReference>
<evidence type="ECO:0000256" key="5">
    <source>
        <dbReference type="ARBA" id="ARBA00022847"/>
    </source>
</evidence>
<feature type="transmembrane region" description="Helical" evidence="9">
    <location>
        <begin position="451"/>
        <end position="477"/>
    </location>
</feature>
<feature type="transmembrane region" description="Helical" evidence="9">
    <location>
        <begin position="99"/>
        <end position="118"/>
    </location>
</feature>
<feature type="transmembrane region" description="Helical" evidence="9">
    <location>
        <begin position="312"/>
        <end position="335"/>
    </location>
</feature>
<evidence type="ECO:0000256" key="3">
    <source>
        <dbReference type="ARBA" id="ARBA00022448"/>
    </source>
</evidence>
<gene>
    <name evidence="11" type="ORF">ES288_D05G160500v1</name>
</gene>
<dbReference type="PANTHER" id="PTHR48020">
    <property type="entry name" value="PROTON MYO-INOSITOL COTRANSPORTER"/>
    <property type="match status" value="1"/>
</dbReference>
<organism evidence="11 12">
    <name type="scientific">Gossypium darwinii</name>
    <name type="common">Darwin's cotton</name>
    <name type="synonym">Gossypium barbadense var. darwinii</name>
    <dbReference type="NCBI Taxonomy" id="34276"/>
    <lineage>
        <taxon>Eukaryota</taxon>
        <taxon>Viridiplantae</taxon>
        <taxon>Streptophyta</taxon>
        <taxon>Embryophyta</taxon>
        <taxon>Tracheophyta</taxon>
        <taxon>Spermatophyta</taxon>
        <taxon>Magnoliopsida</taxon>
        <taxon>eudicotyledons</taxon>
        <taxon>Gunneridae</taxon>
        <taxon>Pentapetalae</taxon>
        <taxon>rosids</taxon>
        <taxon>malvids</taxon>
        <taxon>Malvales</taxon>
        <taxon>Malvaceae</taxon>
        <taxon>Malvoideae</taxon>
        <taxon>Gossypium</taxon>
    </lineage>
</organism>
<evidence type="ECO:0000256" key="7">
    <source>
        <dbReference type="ARBA" id="ARBA00023136"/>
    </source>
</evidence>
<comment type="similarity">
    <text evidence="2 8">Belongs to the major facilitator superfamily. Sugar transporter (TC 2.A.1.1) family.</text>
</comment>
<dbReference type="InterPro" id="IPR020846">
    <property type="entry name" value="MFS_dom"/>
</dbReference>
<dbReference type="GO" id="GO:0005366">
    <property type="term" value="F:myo-inositol:proton symporter activity"/>
    <property type="evidence" value="ECO:0007669"/>
    <property type="project" value="TreeGrafter"/>
</dbReference>